<dbReference type="Proteomes" id="UP000540412">
    <property type="component" value="Unassembled WGS sequence"/>
</dbReference>
<name>A0A7W9PEP0_9NOCA</name>
<gene>
    <name evidence="1" type="ORF">BJY24_003604</name>
</gene>
<reference evidence="1 2" key="1">
    <citation type="submission" date="2020-08" db="EMBL/GenBank/DDBJ databases">
        <title>Sequencing the genomes of 1000 actinobacteria strains.</title>
        <authorList>
            <person name="Klenk H.-P."/>
        </authorList>
    </citation>
    <scope>NUCLEOTIDE SEQUENCE [LARGE SCALE GENOMIC DNA]</scope>
    <source>
        <strain evidence="1 2">DSM 43582</strain>
    </source>
</reference>
<dbReference type="EMBL" id="JACHIT010000001">
    <property type="protein sequence ID" value="MBB5914737.1"/>
    <property type="molecule type" value="Genomic_DNA"/>
</dbReference>
<dbReference type="SUPFAM" id="SSF82171">
    <property type="entry name" value="DPP6 N-terminal domain-like"/>
    <property type="match status" value="1"/>
</dbReference>
<dbReference type="RefSeq" id="WP_157185387.1">
    <property type="nucleotide sequence ID" value="NZ_JACHIT010000001.1"/>
</dbReference>
<evidence type="ECO:0000313" key="1">
    <source>
        <dbReference type="EMBL" id="MBB5914737.1"/>
    </source>
</evidence>
<accession>A0A7W9PEP0</accession>
<organism evidence="1 2">
    <name type="scientific">Nocardia transvalensis</name>
    <dbReference type="NCBI Taxonomy" id="37333"/>
    <lineage>
        <taxon>Bacteria</taxon>
        <taxon>Bacillati</taxon>
        <taxon>Actinomycetota</taxon>
        <taxon>Actinomycetes</taxon>
        <taxon>Mycobacteriales</taxon>
        <taxon>Nocardiaceae</taxon>
        <taxon>Nocardia</taxon>
    </lineage>
</organism>
<protein>
    <submittedName>
        <fullName evidence="1">Uncharacterized protein</fullName>
    </submittedName>
</protein>
<sequence length="328" mass="34889">MVASTDRVIARHAGTFVDFGFTHDDSHVYAIDATGAVSVAATSDGALLPNRVSCHCDRVFPLSGTTVGWWQGPDQFVRADLRNGNSIAPETISLPPPHSVAPGNTLSEPRLLAADDRTLILDRLEAPPGAAWGINHLWSVDRASGAATALDISDASVNTAFGDAALSPDGRSVALIGYARDGKTCGTARLVRIDLSRGRSEAVDLPPLAACSALADLRWQGPEQTVTGLFWEPSAPDRVTTTAVWTRRDANWDRHGGDDALRHAPLGPAAALEIRRTGRDRVHTVHTGDLLLVTGNEARVLGHDVIDLRLARGATSPQPSPRPSREGR</sequence>
<proteinExistence type="predicted"/>
<evidence type="ECO:0000313" key="2">
    <source>
        <dbReference type="Proteomes" id="UP000540412"/>
    </source>
</evidence>
<comment type="caution">
    <text evidence="1">The sequence shown here is derived from an EMBL/GenBank/DDBJ whole genome shotgun (WGS) entry which is preliminary data.</text>
</comment>
<dbReference type="AlphaFoldDB" id="A0A7W9PEP0"/>
<keyword evidence="2" id="KW-1185">Reference proteome</keyword>